<evidence type="ECO:0000256" key="2">
    <source>
        <dbReference type="ARBA" id="ARBA00022741"/>
    </source>
</evidence>
<evidence type="ECO:0000256" key="3">
    <source>
        <dbReference type="ARBA" id="ARBA00022840"/>
    </source>
</evidence>
<protein>
    <submittedName>
        <fullName evidence="6">ATP-grasp domain-containing protein</fullName>
    </submittedName>
</protein>
<dbReference type="GO" id="GO:0005524">
    <property type="term" value="F:ATP binding"/>
    <property type="evidence" value="ECO:0007669"/>
    <property type="project" value="UniProtKB-UniRule"/>
</dbReference>
<name>A0A543JR90_9PSEU</name>
<dbReference type="PROSITE" id="PS50975">
    <property type="entry name" value="ATP_GRASP"/>
    <property type="match status" value="1"/>
</dbReference>
<dbReference type="Proteomes" id="UP000316628">
    <property type="component" value="Unassembled WGS sequence"/>
</dbReference>
<reference evidence="6 7" key="1">
    <citation type="submission" date="2019-06" db="EMBL/GenBank/DDBJ databases">
        <title>Sequencing the genomes of 1000 actinobacteria strains.</title>
        <authorList>
            <person name="Klenk H.-P."/>
        </authorList>
    </citation>
    <scope>NUCLEOTIDE SEQUENCE [LARGE SCALE GENOMIC DNA]</scope>
    <source>
        <strain evidence="6 7">DSM 45456</strain>
    </source>
</reference>
<dbReference type="Gene3D" id="3.40.50.20">
    <property type="match status" value="1"/>
</dbReference>
<keyword evidence="1" id="KW-0436">Ligase</keyword>
<dbReference type="Gene3D" id="3.30.470.20">
    <property type="entry name" value="ATP-grasp fold, B domain"/>
    <property type="match status" value="1"/>
</dbReference>
<evidence type="ECO:0000313" key="6">
    <source>
        <dbReference type="EMBL" id="TQM85362.1"/>
    </source>
</evidence>
<evidence type="ECO:0000256" key="4">
    <source>
        <dbReference type="PROSITE-ProRule" id="PRU00409"/>
    </source>
</evidence>
<keyword evidence="3 4" id="KW-0067">ATP-binding</keyword>
<dbReference type="GO" id="GO:0016874">
    <property type="term" value="F:ligase activity"/>
    <property type="evidence" value="ECO:0007669"/>
    <property type="project" value="UniProtKB-KW"/>
</dbReference>
<feature type="domain" description="ATP-grasp" evidence="5">
    <location>
        <begin position="103"/>
        <end position="314"/>
    </location>
</feature>
<sequence>MSAGRPAVVVVTDLVVLCRHLDLVAEIRGRDLEPVLVFGPETPAAELAARRADPAHPLSSVTEVVHVPDYGLDTLLGAVVGLGDRLDVRGIVSCGELFVDAAGALAQALGLPGPGGQAARVARNKLLQRLTAPSLAPRWRLVGPDRRVEWDEFPAVLKPIGRMSSSGVLEVGSRAELDAALAATPGDELLLVEERVRGPEYSVEALVHDGEVVWAGVTAKRTNESGTAFFTEMGHTSPAGGLDARQEDLLLDANAVLLDALGFGSGMSHAEFRLDGGRVVLMEVAARPPGDAITKLWLLSSGAPLEPALLDLALGVRPKPPARLRRAQQVYLDHPRGVLRDVRCDAAEVSWITDDGRWPGFAPAQPDAPARLCAVVVTRRRGDVLGEVADSGGRSVSVVVDCPLGEDVDEVGARFAGTVSFVVEEVAS</sequence>
<accession>A0A543JR90</accession>
<organism evidence="6 7">
    <name type="scientific">Saccharothrix saharensis</name>
    <dbReference type="NCBI Taxonomy" id="571190"/>
    <lineage>
        <taxon>Bacteria</taxon>
        <taxon>Bacillati</taxon>
        <taxon>Actinomycetota</taxon>
        <taxon>Actinomycetes</taxon>
        <taxon>Pseudonocardiales</taxon>
        <taxon>Pseudonocardiaceae</taxon>
        <taxon>Saccharothrix</taxon>
    </lineage>
</organism>
<dbReference type="OrthoDB" id="24041at2"/>
<dbReference type="SUPFAM" id="SSF56059">
    <property type="entry name" value="Glutathione synthetase ATP-binding domain-like"/>
    <property type="match status" value="1"/>
</dbReference>
<evidence type="ECO:0000259" key="5">
    <source>
        <dbReference type="PROSITE" id="PS50975"/>
    </source>
</evidence>
<dbReference type="RefSeq" id="WP_141983413.1">
    <property type="nucleotide sequence ID" value="NZ_VFPP01000001.1"/>
</dbReference>
<dbReference type="AlphaFoldDB" id="A0A543JR90"/>
<dbReference type="Pfam" id="PF13535">
    <property type="entry name" value="ATP-grasp_4"/>
    <property type="match status" value="1"/>
</dbReference>
<gene>
    <name evidence="6" type="ORF">FHX81_7842</name>
</gene>
<proteinExistence type="predicted"/>
<dbReference type="GO" id="GO:0046872">
    <property type="term" value="F:metal ion binding"/>
    <property type="evidence" value="ECO:0007669"/>
    <property type="project" value="InterPro"/>
</dbReference>
<evidence type="ECO:0000313" key="7">
    <source>
        <dbReference type="Proteomes" id="UP000316628"/>
    </source>
</evidence>
<keyword evidence="2 4" id="KW-0547">Nucleotide-binding</keyword>
<keyword evidence="7" id="KW-1185">Reference proteome</keyword>
<comment type="caution">
    <text evidence="6">The sequence shown here is derived from an EMBL/GenBank/DDBJ whole genome shotgun (WGS) entry which is preliminary data.</text>
</comment>
<dbReference type="InterPro" id="IPR011761">
    <property type="entry name" value="ATP-grasp"/>
</dbReference>
<evidence type="ECO:0000256" key="1">
    <source>
        <dbReference type="ARBA" id="ARBA00022598"/>
    </source>
</evidence>
<dbReference type="EMBL" id="VFPP01000001">
    <property type="protein sequence ID" value="TQM85362.1"/>
    <property type="molecule type" value="Genomic_DNA"/>
</dbReference>
<dbReference type="PANTHER" id="PTHR43585:SF2">
    <property type="entry name" value="ATP-GRASP ENZYME FSQD"/>
    <property type="match status" value="1"/>
</dbReference>
<dbReference type="InterPro" id="IPR052032">
    <property type="entry name" value="ATP-dep_AA_Ligase"/>
</dbReference>
<dbReference type="PANTHER" id="PTHR43585">
    <property type="entry name" value="FUMIPYRROLE BIOSYNTHESIS PROTEIN C"/>
    <property type="match status" value="1"/>
</dbReference>